<gene>
    <name evidence="1" type="ORF">HMPREF3192_00548</name>
</gene>
<name>A0A133XWB3_9ACTN</name>
<comment type="caution">
    <text evidence="1">The sequence shown here is derived from an EMBL/GenBank/DDBJ whole genome shotgun (WGS) entry which is preliminary data.</text>
</comment>
<evidence type="ECO:0000313" key="2">
    <source>
        <dbReference type="Proteomes" id="UP000070675"/>
    </source>
</evidence>
<proteinExistence type="predicted"/>
<dbReference type="Proteomes" id="UP000070675">
    <property type="component" value="Unassembled WGS sequence"/>
</dbReference>
<organism evidence="1 2">
    <name type="scientific">Atopobium deltae</name>
    <dbReference type="NCBI Taxonomy" id="1393034"/>
    <lineage>
        <taxon>Bacteria</taxon>
        <taxon>Bacillati</taxon>
        <taxon>Actinomycetota</taxon>
        <taxon>Coriobacteriia</taxon>
        <taxon>Coriobacteriales</taxon>
        <taxon>Atopobiaceae</taxon>
        <taxon>Atopobium</taxon>
    </lineage>
</organism>
<dbReference type="PATRIC" id="fig|1393034.3.peg.530"/>
<sequence>MPPPHKTPHLLEMQQFLLLLLKTALLIQQILGHDLAQNAVNDFGMSPKDNFLQQNSLTRDKLVVQT</sequence>
<dbReference type="EMBL" id="LSCR01000006">
    <property type="protein sequence ID" value="KXB35183.1"/>
    <property type="molecule type" value="Genomic_DNA"/>
</dbReference>
<protein>
    <submittedName>
        <fullName evidence="1">Uncharacterized protein</fullName>
    </submittedName>
</protein>
<accession>A0A133XWB3</accession>
<evidence type="ECO:0000313" key="1">
    <source>
        <dbReference type="EMBL" id="KXB35183.1"/>
    </source>
</evidence>
<dbReference type="AlphaFoldDB" id="A0A133XWB3"/>
<reference evidence="2" key="1">
    <citation type="submission" date="2016-01" db="EMBL/GenBank/DDBJ databases">
        <authorList>
            <person name="Mitreva M."/>
            <person name="Pepin K.H."/>
            <person name="Mihindukulasuriya K.A."/>
            <person name="Fulton R."/>
            <person name="Fronick C."/>
            <person name="O'Laughlin M."/>
            <person name="Miner T."/>
            <person name="Herter B."/>
            <person name="Rosa B.A."/>
            <person name="Cordes M."/>
            <person name="Tomlinson C."/>
            <person name="Wollam A."/>
            <person name="Palsikar V.B."/>
            <person name="Mardis E.R."/>
            <person name="Wilson R.K."/>
        </authorList>
    </citation>
    <scope>NUCLEOTIDE SEQUENCE [LARGE SCALE GENOMIC DNA]</scope>
    <source>
        <strain evidence="2">DNF00019</strain>
    </source>
</reference>
<keyword evidence="2" id="KW-1185">Reference proteome</keyword>